<proteinExistence type="predicted"/>
<organism evidence="1 2">
    <name type="scientific">Ruminococcus bromii</name>
    <dbReference type="NCBI Taxonomy" id="40518"/>
    <lineage>
        <taxon>Bacteria</taxon>
        <taxon>Bacillati</taxon>
        <taxon>Bacillota</taxon>
        <taxon>Clostridia</taxon>
        <taxon>Eubacteriales</taxon>
        <taxon>Oscillospiraceae</taxon>
        <taxon>Ruminococcus</taxon>
    </lineage>
</organism>
<protein>
    <submittedName>
        <fullName evidence="1">Uncharacterized protein</fullName>
    </submittedName>
</protein>
<comment type="caution">
    <text evidence="1">The sequence shown here is derived from an EMBL/GenBank/DDBJ whole genome shotgun (WGS) entry which is preliminary data.</text>
</comment>
<evidence type="ECO:0000313" key="2">
    <source>
        <dbReference type="Proteomes" id="UP000233425"/>
    </source>
</evidence>
<evidence type="ECO:0000313" key="1">
    <source>
        <dbReference type="EMBL" id="PKD32349.1"/>
    </source>
</evidence>
<gene>
    <name evidence="1" type="ORF">RBATCC27255_00297</name>
</gene>
<accession>A0A2N0UZE0</accession>
<sequence>MSVYGMGSLFCGTEEQLDNFVNEGFVCIGWKKKEKPELYEILNSIKVGDIIYIKALPFNSKSMKIKAVGIVTAEPKNTNTHHGYEECENEIGVKWLNSDINKLIDVDDGNLNARKGSVFVETNSEYIKKIISLI</sequence>
<reference evidence="1" key="1">
    <citation type="journal article" date="2018" name="Environ. Microbiol.">
        <title>Sporulation capability and amylosome conservation among diverse human colonic and rumen isolates of the keystone starch-degrader Ruminococcus bromii.</title>
        <authorList>
            <person name="Mukhopadhya I."/>
            <person name="Morais S."/>
            <person name="Laverde-Gomez J."/>
            <person name="Sheridan P.O."/>
            <person name="Walker A.W."/>
            <person name="Kelly W."/>
            <person name="Klieve A.V."/>
            <person name="Ouwerkerk D."/>
            <person name="Duncan S.H."/>
            <person name="Louis P."/>
            <person name="Koropatkin N."/>
            <person name="Cockburn D."/>
            <person name="Kibler R."/>
            <person name="Cooper P.J."/>
            <person name="Sandoval C."/>
            <person name="Crost E."/>
            <person name="Juge N."/>
            <person name="Bayer E.A."/>
            <person name="Flint H.J."/>
        </authorList>
    </citation>
    <scope>NUCLEOTIDE SEQUENCE [LARGE SCALE GENOMIC DNA]</scope>
    <source>
        <strain evidence="1">ATCC 27255</strain>
    </source>
</reference>
<keyword evidence="2" id="KW-1185">Reference proteome</keyword>
<name>A0A2N0UZE0_9FIRM</name>
<dbReference type="EMBL" id="NNSR01000026">
    <property type="protein sequence ID" value="PKD32349.1"/>
    <property type="molecule type" value="Genomic_DNA"/>
</dbReference>
<dbReference type="Proteomes" id="UP000233425">
    <property type="component" value="Unassembled WGS sequence"/>
</dbReference>
<dbReference type="AlphaFoldDB" id="A0A2N0UZE0"/>
<dbReference type="RefSeq" id="WP_101028424.1">
    <property type="nucleotide sequence ID" value="NZ_CABMMZ010000026.1"/>
</dbReference>